<feature type="transmembrane region" description="Helical" evidence="1">
    <location>
        <begin position="7"/>
        <end position="28"/>
    </location>
</feature>
<protein>
    <submittedName>
        <fullName evidence="2">AbrB family transcriptional regulator</fullName>
    </submittedName>
</protein>
<accession>A0ABX7VRN6</accession>
<dbReference type="PANTHER" id="PTHR38457:SF1">
    <property type="entry name" value="REGULATOR ABRB-RELATED"/>
    <property type="match status" value="1"/>
</dbReference>
<dbReference type="InterPro" id="IPR007820">
    <property type="entry name" value="AbrB_fam"/>
</dbReference>
<keyword evidence="3" id="KW-1185">Reference proteome</keyword>
<keyword evidence="1" id="KW-0472">Membrane</keyword>
<dbReference type="PANTHER" id="PTHR38457">
    <property type="entry name" value="REGULATOR ABRB-RELATED"/>
    <property type="match status" value="1"/>
</dbReference>
<keyword evidence="1" id="KW-0812">Transmembrane</keyword>
<feature type="transmembrane region" description="Helical" evidence="1">
    <location>
        <begin position="264"/>
        <end position="286"/>
    </location>
</feature>
<evidence type="ECO:0000313" key="2">
    <source>
        <dbReference type="EMBL" id="QTM99589.1"/>
    </source>
</evidence>
<feature type="transmembrane region" description="Helical" evidence="1">
    <location>
        <begin position="189"/>
        <end position="208"/>
    </location>
</feature>
<evidence type="ECO:0000313" key="3">
    <source>
        <dbReference type="Proteomes" id="UP000665043"/>
    </source>
</evidence>
<dbReference type="Proteomes" id="UP000665043">
    <property type="component" value="Chromosome"/>
</dbReference>
<dbReference type="EMBL" id="CP046956">
    <property type="protein sequence ID" value="QTM99589.1"/>
    <property type="molecule type" value="Genomic_DNA"/>
</dbReference>
<dbReference type="PIRSF" id="PIRSF038991">
    <property type="entry name" value="Protein_AbrB"/>
    <property type="match status" value="1"/>
</dbReference>
<sequence>MVALATFFTRLLITYVIGAVGGFLYTWLHLPLPWILGPVTSLLIYKLFPIARTTASLRLRKVSFSILGIQIGSTFTAATLTTVVPYLVPYTVLTLLLIALSLGSAYLITRWVKLDITTSLLGSIPGGLSTVLALSESFNGNTVLVTIFQTIRLVAVLFIIPFSATHLFFHQTQLTQGAVQQQAVNGPTWTILLFIAAFLIGLLLQRWVPASLVLIPMLVTAALQINGIALFQLPNSAYLFAQLTIGVYLGNSISVKDLKTAGKYCLYFLCLAILLIATSFLFGFLFSSFTNLNTATAVLSLAPGGLIEMALTAQSVNGDPSIVSSLQMIRLLTIVLILPFFLKWLFKKLQS</sequence>
<gene>
    <name evidence="2" type="ORF">ERJ70_09940</name>
</gene>
<feature type="transmembrane region" description="Helical" evidence="1">
    <location>
        <begin position="214"/>
        <end position="233"/>
    </location>
</feature>
<proteinExistence type="predicted"/>
<evidence type="ECO:0000256" key="1">
    <source>
        <dbReference type="SAM" id="Phobius"/>
    </source>
</evidence>
<keyword evidence="1" id="KW-1133">Transmembrane helix</keyword>
<dbReference type="InterPro" id="IPR017516">
    <property type="entry name" value="AbrB_dup"/>
</dbReference>
<dbReference type="NCBIfam" id="TIGR03082">
    <property type="entry name" value="Gneg_AbrB_dup"/>
    <property type="match status" value="2"/>
</dbReference>
<organism evidence="2 3">
    <name type="scientific">Sediminibacillus dalangtanensis</name>
    <dbReference type="NCBI Taxonomy" id="2729421"/>
    <lineage>
        <taxon>Bacteria</taxon>
        <taxon>Bacillati</taxon>
        <taxon>Bacillota</taxon>
        <taxon>Bacilli</taxon>
        <taxon>Bacillales</taxon>
        <taxon>Bacillaceae</taxon>
        <taxon>Sediminibacillus</taxon>
    </lineage>
</organism>
<name>A0ABX7VRN6_9BACI</name>
<feature type="transmembrane region" description="Helical" evidence="1">
    <location>
        <begin position="328"/>
        <end position="346"/>
    </location>
</feature>
<feature type="transmembrane region" description="Helical" evidence="1">
    <location>
        <begin position="34"/>
        <end position="51"/>
    </location>
</feature>
<feature type="transmembrane region" description="Helical" evidence="1">
    <location>
        <begin position="147"/>
        <end position="169"/>
    </location>
</feature>
<dbReference type="RefSeq" id="WP_209368975.1">
    <property type="nucleotide sequence ID" value="NZ_CP046956.1"/>
</dbReference>
<dbReference type="Pfam" id="PF05145">
    <property type="entry name" value="AbrB"/>
    <property type="match status" value="1"/>
</dbReference>
<feature type="transmembrane region" description="Helical" evidence="1">
    <location>
        <begin position="63"/>
        <end position="84"/>
    </location>
</feature>
<reference evidence="2 3" key="1">
    <citation type="submission" date="2019-12" db="EMBL/GenBank/DDBJ databases">
        <title>The whole genome sequencing of a strain isolated from a Mars analog, Dalangtan Playa.</title>
        <authorList>
            <person name="Huang T."/>
        </authorList>
    </citation>
    <scope>NUCLEOTIDE SEQUENCE [LARGE SCALE GENOMIC DNA]</scope>
    <source>
        <strain evidence="2 3">DP4-553-S</strain>
    </source>
</reference>
<feature type="transmembrane region" description="Helical" evidence="1">
    <location>
        <begin position="90"/>
        <end position="109"/>
    </location>
</feature>